<dbReference type="Proteomes" id="UP000320390">
    <property type="component" value="Chromosome"/>
</dbReference>
<organism evidence="1 2">
    <name type="scientific">Saltatorellus ferox</name>
    <dbReference type="NCBI Taxonomy" id="2528018"/>
    <lineage>
        <taxon>Bacteria</taxon>
        <taxon>Pseudomonadati</taxon>
        <taxon>Planctomycetota</taxon>
        <taxon>Planctomycetia</taxon>
        <taxon>Planctomycetia incertae sedis</taxon>
        <taxon>Saltatorellus</taxon>
    </lineage>
</organism>
<dbReference type="OrthoDB" id="9772295at2"/>
<sequence length="436" mass="47727">MPRFSLPSVAPRQDAPVWDRAAAAHVLRRVGFGGDETAVTRAVEAGFESTLAELENRRDHAPSLVGPAVEKLVSLGNLVPLQSRWMSLILGDGAPLLERVTLMWHGHFATSNAKLGDVRMMHVQNELFRSKGLGDFRELFHAVAKDPAMLVWLDGNQNRVGAPNENFAREVMELFGLGIQGGYTEKDIQEAARAFSGWSVAGRAFEFRAEHHDKGEKKLFGRGGVYSGEQAIDRVLEHPSCPRWIAWRLLDTFVKPDPEEALVQRVADVLVEEKWHIGRTLGRLFRDPVFLSREARRARIAGPVELVVGLVLATRAEIPPVDAVRAAGVMGQTLFMPPTVKGWDGGRAWIDPGTWLARHNWLTDFALAKGLDAAAAFGPAKRTGAVDAVCRVLVPEGIDDSMRAALQSAADSAHSDGHALHKVAALVITSPEYHLV</sequence>
<dbReference type="EMBL" id="CP036434">
    <property type="protein sequence ID" value="QDV05340.1"/>
    <property type="molecule type" value="Genomic_DNA"/>
</dbReference>
<keyword evidence="2" id="KW-1185">Reference proteome</keyword>
<name>A0A518EMM2_9BACT</name>
<evidence type="ECO:0008006" key="3">
    <source>
        <dbReference type="Google" id="ProtNLM"/>
    </source>
</evidence>
<dbReference type="Pfam" id="PF08811">
    <property type="entry name" value="DUF1800"/>
    <property type="match status" value="1"/>
</dbReference>
<gene>
    <name evidence="1" type="ORF">Poly30_08370</name>
</gene>
<evidence type="ECO:0000313" key="1">
    <source>
        <dbReference type="EMBL" id="QDV05340.1"/>
    </source>
</evidence>
<dbReference type="InterPro" id="IPR014917">
    <property type="entry name" value="DUF1800"/>
</dbReference>
<accession>A0A518EMM2</accession>
<dbReference type="RefSeq" id="WP_145194754.1">
    <property type="nucleotide sequence ID" value="NZ_CP036434.1"/>
</dbReference>
<evidence type="ECO:0000313" key="2">
    <source>
        <dbReference type="Proteomes" id="UP000320390"/>
    </source>
</evidence>
<dbReference type="AlphaFoldDB" id="A0A518EMM2"/>
<protein>
    <recommendedName>
        <fullName evidence="3">DUF1800 domain-containing protein</fullName>
    </recommendedName>
</protein>
<proteinExistence type="predicted"/>
<reference evidence="1 2" key="1">
    <citation type="submission" date="2019-02" db="EMBL/GenBank/DDBJ databases">
        <title>Deep-cultivation of Planctomycetes and their phenomic and genomic characterization uncovers novel biology.</title>
        <authorList>
            <person name="Wiegand S."/>
            <person name="Jogler M."/>
            <person name="Boedeker C."/>
            <person name="Pinto D."/>
            <person name="Vollmers J."/>
            <person name="Rivas-Marin E."/>
            <person name="Kohn T."/>
            <person name="Peeters S.H."/>
            <person name="Heuer A."/>
            <person name="Rast P."/>
            <person name="Oberbeckmann S."/>
            <person name="Bunk B."/>
            <person name="Jeske O."/>
            <person name="Meyerdierks A."/>
            <person name="Storesund J.E."/>
            <person name="Kallscheuer N."/>
            <person name="Luecker S."/>
            <person name="Lage O.M."/>
            <person name="Pohl T."/>
            <person name="Merkel B.J."/>
            <person name="Hornburger P."/>
            <person name="Mueller R.-W."/>
            <person name="Bruemmer F."/>
            <person name="Labrenz M."/>
            <person name="Spormann A.M."/>
            <person name="Op den Camp H."/>
            <person name="Overmann J."/>
            <person name="Amann R."/>
            <person name="Jetten M.S.M."/>
            <person name="Mascher T."/>
            <person name="Medema M.H."/>
            <person name="Devos D.P."/>
            <person name="Kaster A.-K."/>
            <person name="Ovreas L."/>
            <person name="Rohde M."/>
            <person name="Galperin M.Y."/>
            <person name="Jogler C."/>
        </authorList>
    </citation>
    <scope>NUCLEOTIDE SEQUENCE [LARGE SCALE GENOMIC DNA]</scope>
    <source>
        <strain evidence="1 2">Poly30</strain>
    </source>
</reference>